<dbReference type="InterPro" id="IPR051409">
    <property type="entry name" value="Atypical_kinase_ADCK"/>
</dbReference>
<dbReference type="SUPFAM" id="SSF56112">
    <property type="entry name" value="Protein kinase-like (PK-like)"/>
    <property type="match status" value="1"/>
</dbReference>
<evidence type="ECO:0000256" key="4">
    <source>
        <dbReference type="ARBA" id="ARBA00022741"/>
    </source>
</evidence>
<evidence type="ECO:0000256" key="3">
    <source>
        <dbReference type="ARBA" id="ARBA00022679"/>
    </source>
</evidence>
<evidence type="ECO:0000313" key="7">
    <source>
        <dbReference type="EMBL" id="VEL15523.1"/>
    </source>
</evidence>
<feature type="domain" description="ABC1 atypical kinase-like" evidence="6">
    <location>
        <begin position="70"/>
        <end position="235"/>
    </location>
</feature>
<comment type="similarity">
    <text evidence="2">Belongs to the protein kinase superfamily. ADCK protein kinase family.</text>
</comment>
<dbReference type="InterPro" id="IPR011009">
    <property type="entry name" value="Kinase-like_dom_sf"/>
</dbReference>
<keyword evidence="5" id="KW-0067">ATP-binding</keyword>
<evidence type="ECO:0000259" key="6">
    <source>
        <dbReference type="Pfam" id="PF03109"/>
    </source>
</evidence>
<evidence type="ECO:0000256" key="5">
    <source>
        <dbReference type="ARBA" id="ARBA00022840"/>
    </source>
</evidence>
<dbReference type="Proteomes" id="UP000784294">
    <property type="component" value="Unassembled WGS sequence"/>
</dbReference>
<dbReference type="GO" id="GO:0006744">
    <property type="term" value="P:ubiquinone biosynthetic process"/>
    <property type="evidence" value="ECO:0007669"/>
    <property type="project" value="TreeGrafter"/>
</dbReference>
<comment type="pathway">
    <text evidence="1">Cofactor biosynthesis; ubiquinone biosynthesis.</text>
</comment>
<dbReference type="Pfam" id="PF03109">
    <property type="entry name" value="ABC1"/>
    <property type="match status" value="1"/>
</dbReference>
<dbReference type="GO" id="GO:0016740">
    <property type="term" value="F:transferase activity"/>
    <property type="evidence" value="ECO:0007669"/>
    <property type="project" value="UniProtKB-KW"/>
</dbReference>
<reference evidence="7" key="1">
    <citation type="submission" date="2018-11" db="EMBL/GenBank/DDBJ databases">
        <authorList>
            <consortium name="Pathogen Informatics"/>
        </authorList>
    </citation>
    <scope>NUCLEOTIDE SEQUENCE</scope>
</reference>
<gene>
    <name evidence="7" type="ORF">PXEA_LOCUS8963</name>
</gene>
<dbReference type="InterPro" id="IPR034646">
    <property type="entry name" value="ADCK3_dom"/>
</dbReference>
<comment type="caution">
    <text evidence="7">The sequence shown here is derived from an EMBL/GenBank/DDBJ whole genome shotgun (WGS) entry which is preliminary data.</text>
</comment>
<keyword evidence="3" id="KW-0808">Transferase</keyword>
<evidence type="ECO:0000256" key="1">
    <source>
        <dbReference type="ARBA" id="ARBA00004749"/>
    </source>
</evidence>
<dbReference type="PANTHER" id="PTHR43851">
    <property type="match status" value="1"/>
</dbReference>
<evidence type="ECO:0000256" key="2">
    <source>
        <dbReference type="ARBA" id="ARBA00009670"/>
    </source>
</evidence>
<dbReference type="InterPro" id="IPR004147">
    <property type="entry name" value="ABC1_dom"/>
</dbReference>
<proteinExistence type="inferred from homology"/>
<keyword evidence="8" id="KW-1185">Reference proteome</keyword>
<name>A0A448WMI5_9PLAT</name>
<dbReference type="CDD" id="cd13970">
    <property type="entry name" value="ABC1_ADCK3"/>
    <property type="match status" value="1"/>
</dbReference>
<sequence length="268" mass="30662">MKSPRSVASSSKDISGTASRENPFFTEANLERIVDTLCRMRGAALKVGQMLSIQDNSLINSEVQRIFERVRQSADFMPAQQMLSVLENELGENWRAKLKTFEEKPFAAASIGQVHKGLLFDGRPYAMKIQYPGVAESIDSDINNLMVLLSRFNLLPRGLFAEHTVDVARRELAWECDYLREAEYNRLFGRLLADDPVYYVPKIIDELTTQRVLTTEFAEGTPLDGCRQLSREDRDWVFIFLYSKFNFYTEFSLNAFLSANLLRANFAP</sequence>
<protein>
    <recommendedName>
        <fullName evidence="6">ABC1 atypical kinase-like domain-containing protein</fullName>
    </recommendedName>
</protein>
<evidence type="ECO:0000313" key="8">
    <source>
        <dbReference type="Proteomes" id="UP000784294"/>
    </source>
</evidence>
<dbReference type="AlphaFoldDB" id="A0A448WMI5"/>
<accession>A0A448WMI5</accession>
<dbReference type="PANTHER" id="PTHR43851:SF3">
    <property type="entry name" value="COENZYME Q8"/>
    <property type="match status" value="1"/>
</dbReference>
<organism evidence="7 8">
    <name type="scientific">Protopolystoma xenopodis</name>
    <dbReference type="NCBI Taxonomy" id="117903"/>
    <lineage>
        <taxon>Eukaryota</taxon>
        <taxon>Metazoa</taxon>
        <taxon>Spiralia</taxon>
        <taxon>Lophotrochozoa</taxon>
        <taxon>Platyhelminthes</taxon>
        <taxon>Monogenea</taxon>
        <taxon>Polyopisthocotylea</taxon>
        <taxon>Polystomatidea</taxon>
        <taxon>Polystomatidae</taxon>
        <taxon>Protopolystoma</taxon>
    </lineage>
</organism>
<dbReference type="EMBL" id="CAAALY010024898">
    <property type="protein sequence ID" value="VEL15523.1"/>
    <property type="molecule type" value="Genomic_DNA"/>
</dbReference>
<keyword evidence="4" id="KW-0547">Nucleotide-binding</keyword>
<dbReference type="GO" id="GO:0005524">
    <property type="term" value="F:ATP binding"/>
    <property type="evidence" value="ECO:0007669"/>
    <property type="project" value="UniProtKB-KW"/>
</dbReference>
<dbReference type="OrthoDB" id="201153at2759"/>